<evidence type="ECO:0000313" key="3">
    <source>
        <dbReference type="Proteomes" id="UP000257109"/>
    </source>
</evidence>
<dbReference type="Proteomes" id="UP000257109">
    <property type="component" value="Unassembled WGS sequence"/>
</dbReference>
<feature type="non-terminal residue" evidence="2">
    <location>
        <position position="613"/>
    </location>
</feature>
<feature type="non-terminal residue" evidence="2">
    <location>
        <position position="1"/>
    </location>
</feature>
<dbReference type="SUPFAM" id="SSF53098">
    <property type="entry name" value="Ribonuclease H-like"/>
    <property type="match status" value="1"/>
</dbReference>
<dbReference type="OrthoDB" id="1738684at2759"/>
<dbReference type="SUPFAM" id="SSF56672">
    <property type="entry name" value="DNA/RNA polymerases"/>
    <property type="match status" value="1"/>
</dbReference>
<organism evidence="2 3">
    <name type="scientific">Mucuna pruriens</name>
    <name type="common">Velvet bean</name>
    <name type="synonym">Dolichos pruriens</name>
    <dbReference type="NCBI Taxonomy" id="157652"/>
    <lineage>
        <taxon>Eukaryota</taxon>
        <taxon>Viridiplantae</taxon>
        <taxon>Streptophyta</taxon>
        <taxon>Embryophyta</taxon>
        <taxon>Tracheophyta</taxon>
        <taxon>Spermatophyta</taxon>
        <taxon>Magnoliopsida</taxon>
        <taxon>eudicotyledons</taxon>
        <taxon>Gunneridae</taxon>
        <taxon>Pentapetalae</taxon>
        <taxon>rosids</taxon>
        <taxon>fabids</taxon>
        <taxon>Fabales</taxon>
        <taxon>Fabaceae</taxon>
        <taxon>Papilionoideae</taxon>
        <taxon>50 kb inversion clade</taxon>
        <taxon>NPAAA clade</taxon>
        <taxon>indigoferoid/millettioid clade</taxon>
        <taxon>Phaseoleae</taxon>
        <taxon>Mucuna</taxon>
    </lineage>
</organism>
<sequence length="613" mass="70744">YFSSELNSYLSSKGILHQSTCPHTPQQNGIAERKNRHLVETARTLLFSTNVLTNNWGKAVLTTCFLINRMSYAFLENQIPHSILFPKDKIYHVPPKVFGCVVINSLQEQSNVCFLDIHVFKKGTNPIALRKGIRSTRNPHPIYLCYHCLSPSYFSFVSSVSSITIPKSICEALDHLGWQQTMIALKQSGTWELVPLPSSKKLHLTAQLITSKPSWWPKDILKYMVLIMEILSLVAKITIIRLLLAMAAICHWLFHQLDIKNIFLHGDLDEEIYMEQPPDFVALGKSGIVCKLHKSLYGLKQSLRAWFGRFSQVVQNFRMTRSETDHSVFYCHSSSHKCVYLVVYVDDIVITGNYDMKIFQLKQYLFNHFQTKDLGHLKYFLDIEVAQSKEDIVISQRKYVLDILQETSMSNCRLVNSPMDPNMKLMVKHGESYSDPKRYRRLVGKLIYLTITRPDISFAVEVVTVLHILRYIKKTPGQSLLYEDKGDTHILGYCDVDWAGSLIDRRSTIGEMWSPRKVRSKILLLILVLKQNIGLWLQPLRLFTLLLILYFMRTKHIEIDCHFVWKKLLVKEISTEFVNSSNQLADIFTKSLREPQIQVICSKLGAYNLYAPA</sequence>
<comment type="caution">
    <text evidence="2">The sequence shown here is derived from an EMBL/GenBank/DDBJ whole genome shotgun (WGS) entry which is preliminary data.</text>
</comment>
<dbReference type="InterPro" id="IPR012337">
    <property type="entry name" value="RNaseH-like_sf"/>
</dbReference>
<dbReference type="PANTHER" id="PTHR11439:SF485">
    <property type="entry name" value="REVERSE TRANSCRIPTASE TY1_COPIA-TYPE DOMAIN-CONTAINING PROTEIN"/>
    <property type="match status" value="1"/>
</dbReference>
<dbReference type="InterPro" id="IPR036397">
    <property type="entry name" value="RNaseH_sf"/>
</dbReference>
<protein>
    <submittedName>
        <fullName evidence="2">Copia protein</fullName>
    </submittedName>
</protein>
<accession>A0A371FQV9</accession>
<keyword evidence="3" id="KW-1185">Reference proteome</keyword>
<dbReference type="InterPro" id="IPR001584">
    <property type="entry name" value="Integrase_cat-core"/>
</dbReference>
<name>A0A371FQV9_MUCPR</name>
<dbReference type="GO" id="GO:0003676">
    <property type="term" value="F:nucleic acid binding"/>
    <property type="evidence" value="ECO:0007669"/>
    <property type="project" value="InterPro"/>
</dbReference>
<proteinExistence type="predicted"/>
<dbReference type="AlphaFoldDB" id="A0A371FQV9"/>
<dbReference type="InterPro" id="IPR013103">
    <property type="entry name" value="RVT_2"/>
</dbReference>
<dbReference type="PANTHER" id="PTHR11439">
    <property type="entry name" value="GAG-POL-RELATED RETROTRANSPOSON"/>
    <property type="match status" value="1"/>
</dbReference>
<evidence type="ECO:0000259" key="1">
    <source>
        <dbReference type="PROSITE" id="PS50994"/>
    </source>
</evidence>
<dbReference type="EMBL" id="QJKJ01008136">
    <property type="protein sequence ID" value="RDX80698.1"/>
    <property type="molecule type" value="Genomic_DNA"/>
</dbReference>
<dbReference type="Pfam" id="PF07727">
    <property type="entry name" value="RVT_2"/>
    <property type="match status" value="1"/>
</dbReference>
<dbReference type="Gene3D" id="3.30.420.10">
    <property type="entry name" value="Ribonuclease H-like superfamily/Ribonuclease H"/>
    <property type="match status" value="1"/>
</dbReference>
<dbReference type="InterPro" id="IPR043502">
    <property type="entry name" value="DNA/RNA_pol_sf"/>
</dbReference>
<evidence type="ECO:0000313" key="2">
    <source>
        <dbReference type="EMBL" id="RDX80698.1"/>
    </source>
</evidence>
<dbReference type="PROSITE" id="PS50994">
    <property type="entry name" value="INTEGRASE"/>
    <property type="match status" value="1"/>
</dbReference>
<dbReference type="GO" id="GO:0015074">
    <property type="term" value="P:DNA integration"/>
    <property type="evidence" value="ECO:0007669"/>
    <property type="project" value="InterPro"/>
</dbReference>
<gene>
    <name evidence="2" type="primary">GIP</name>
    <name evidence="2" type="ORF">CR513_38724</name>
</gene>
<reference evidence="2" key="1">
    <citation type="submission" date="2018-05" db="EMBL/GenBank/DDBJ databases">
        <title>Draft genome of Mucuna pruriens seed.</title>
        <authorList>
            <person name="Nnadi N.E."/>
            <person name="Vos R."/>
            <person name="Hasami M.H."/>
            <person name="Devisetty U.K."/>
            <person name="Aguiy J.C."/>
        </authorList>
    </citation>
    <scope>NUCLEOTIDE SEQUENCE [LARGE SCALE GENOMIC DNA]</scope>
    <source>
        <strain evidence="2">JCA_2017</strain>
    </source>
</reference>
<feature type="domain" description="Integrase catalytic" evidence="1">
    <location>
        <begin position="1"/>
        <end position="88"/>
    </location>
</feature>